<sequence length="108" mass="12130">MWTQTWPIANIQQLDRKGRKIIVENGGNHPKGSTAILYMSRKLGGRGLKSVENEYKNTKIKAAAWEFLVLMMTMAAVRSFEELAVQNGSHSIIKMLRSTQRSGIYSCG</sequence>
<evidence type="ECO:0000313" key="2">
    <source>
        <dbReference type="Proteomes" id="UP001159405"/>
    </source>
</evidence>
<gene>
    <name evidence="1" type="ORF">PLOB_00034008</name>
</gene>
<name>A0ABN8P0K4_9CNID</name>
<dbReference type="PANTHER" id="PTHR35450">
    <property type="entry name" value="REVERSE TRANSCRIPTASE DOMAIN-CONTAINING PROTEIN"/>
    <property type="match status" value="1"/>
</dbReference>
<organism evidence="1 2">
    <name type="scientific">Porites lobata</name>
    <dbReference type="NCBI Taxonomy" id="104759"/>
    <lineage>
        <taxon>Eukaryota</taxon>
        <taxon>Metazoa</taxon>
        <taxon>Cnidaria</taxon>
        <taxon>Anthozoa</taxon>
        <taxon>Hexacorallia</taxon>
        <taxon>Scleractinia</taxon>
        <taxon>Fungiina</taxon>
        <taxon>Poritidae</taxon>
        <taxon>Porites</taxon>
    </lineage>
</organism>
<keyword evidence="2" id="KW-1185">Reference proteome</keyword>
<accession>A0ABN8P0K4</accession>
<protein>
    <submittedName>
        <fullName evidence="1">Uncharacterized protein</fullName>
    </submittedName>
</protein>
<reference evidence="1 2" key="1">
    <citation type="submission" date="2022-05" db="EMBL/GenBank/DDBJ databases">
        <authorList>
            <consortium name="Genoscope - CEA"/>
            <person name="William W."/>
        </authorList>
    </citation>
    <scope>NUCLEOTIDE SEQUENCE [LARGE SCALE GENOMIC DNA]</scope>
</reference>
<evidence type="ECO:0000313" key="1">
    <source>
        <dbReference type="EMBL" id="CAH3129176.1"/>
    </source>
</evidence>
<dbReference type="EMBL" id="CALNXK010000046">
    <property type="protein sequence ID" value="CAH3129176.1"/>
    <property type="molecule type" value="Genomic_DNA"/>
</dbReference>
<dbReference type="PANTHER" id="PTHR35450:SF2">
    <property type="entry name" value="REVERSE TRANSCRIPTASE DOMAIN-CONTAINING PROTEIN"/>
    <property type="match status" value="1"/>
</dbReference>
<comment type="caution">
    <text evidence="1">The sequence shown here is derived from an EMBL/GenBank/DDBJ whole genome shotgun (WGS) entry which is preliminary data.</text>
</comment>
<dbReference type="Proteomes" id="UP001159405">
    <property type="component" value="Unassembled WGS sequence"/>
</dbReference>
<proteinExistence type="predicted"/>